<dbReference type="Proteomes" id="UP000007882">
    <property type="component" value="Chromosome"/>
</dbReference>
<evidence type="ECO:0008006" key="3">
    <source>
        <dbReference type="Google" id="ProtNLM"/>
    </source>
</evidence>
<accession>I0H5M5</accession>
<name>I0H5M5_ACTM4</name>
<protein>
    <recommendedName>
        <fullName evidence="3">DUF4262 domain-containing protein</fullName>
    </recommendedName>
</protein>
<dbReference type="eggNOG" id="ENOG5033KBD">
    <property type="taxonomic scope" value="Bacteria"/>
</dbReference>
<dbReference type="EMBL" id="AP012319">
    <property type="protein sequence ID" value="BAL88312.1"/>
    <property type="molecule type" value="Genomic_DNA"/>
</dbReference>
<organism evidence="1 2">
    <name type="scientific">Actinoplanes missouriensis (strain ATCC 14538 / DSM 43046 / CBS 188.64 / JCM 3121 / NBRC 102363 / NCIMB 12654 / NRRL B-3342 / UNCC 431)</name>
    <dbReference type="NCBI Taxonomy" id="512565"/>
    <lineage>
        <taxon>Bacteria</taxon>
        <taxon>Bacillati</taxon>
        <taxon>Actinomycetota</taxon>
        <taxon>Actinomycetes</taxon>
        <taxon>Micromonosporales</taxon>
        <taxon>Micromonosporaceae</taxon>
        <taxon>Actinoplanes</taxon>
    </lineage>
</organism>
<dbReference type="Pfam" id="PF14081">
    <property type="entry name" value="DUF4262"/>
    <property type="match status" value="1"/>
</dbReference>
<gene>
    <name evidence="1" type="ordered locus">AMIS_30920</name>
</gene>
<dbReference type="PATRIC" id="fig|512565.3.peg.3091"/>
<dbReference type="STRING" id="512565.AMIS_30920"/>
<dbReference type="AlphaFoldDB" id="I0H5M5"/>
<evidence type="ECO:0000313" key="1">
    <source>
        <dbReference type="EMBL" id="BAL88312.1"/>
    </source>
</evidence>
<keyword evidence="2" id="KW-1185">Reference proteome</keyword>
<proteinExistence type="predicted"/>
<evidence type="ECO:0000313" key="2">
    <source>
        <dbReference type="Proteomes" id="UP000007882"/>
    </source>
</evidence>
<sequence>MTEVIAYALRVLESSRICRCVICHDYGDRDEYDAGDQGVIGNVKEFGSSVTGVAADEKGPGWSYTIGRWHSRGEPELAMFGLDLRVMQSCLNILGERDGLADGQSHDDVVKGYPLRLRTVEPAWFRAFFGQAMWFYRQPPIPVLQVVWPDREGAFPWDTGSLAQPHLWRAPADHVPGVWTQDV</sequence>
<dbReference type="HOGENOM" id="CLU_094847_2_0_11"/>
<dbReference type="KEGG" id="ams:AMIS_30920"/>
<dbReference type="InterPro" id="IPR025358">
    <property type="entry name" value="DUF4262"/>
</dbReference>
<reference evidence="1 2" key="1">
    <citation type="submission" date="2012-02" db="EMBL/GenBank/DDBJ databases">
        <title>Complete genome sequence of Actinoplanes missouriensis 431 (= NBRC 102363).</title>
        <authorList>
            <person name="Ohnishi Y."/>
            <person name="Ishikawa J."/>
            <person name="Sekine M."/>
            <person name="Hosoyama A."/>
            <person name="Harada T."/>
            <person name="Narita H."/>
            <person name="Hata T."/>
            <person name="Konno Y."/>
            <person name="Tutikane K."/>
            <person name="Fujita N."/>
            <person name="Horinouchi S."/>
            <person name="Hayakawa M."/>
        </authorList>
    </citation>
    <scope>NUCLEOTIDE SEQUENCE [LARGE SCALE GENOMIC DNA]</scope>
    <source>
        <strain evidence="2">ATCC 14538 / DSM 43046 / CBS 188.64 / JCM 3121 / NBRC 102363 / NCIMB 12654 / NRRL B-3342 / UNCC 431</strain>
    </source>
</reference>